<sequence length="243" mass="26943">EHLLLWLQNKYKEKSRKARDDLSRNYLPTYSTTTQEPRPFQSFGLKVDTNTNKPIDTGLSIGDFSGLKPELPGLNGDFGSQIDGIFASPKLDVATGQNTLDGNGGGYHPPHVHDINAECSKDQMTVNIEFNTVFNGLIYSKGHYSANECRYVTPNSGKKSYRFTLLLNSCGTQFIDKFAEGEQAYLENTLVIQNEPGILEAWDSEHGVRCLWEGKISQSLRSGLNIGSLEQQLITFNGDTGKA</sequence>
<dbReference type="InterPro" id="IPR056953">
    <property type="entry name" value="CUT_N"/>
</dbReference>
<evidence type="ECO:0000259" key="1">
    <source>
        <dbReference type="PROSITE" id="PS51034"/>
    </source>
</evidence>
<proteinExistence type="predicted"/>
<dbReference type="Pfam" id="PF25057">
    <property type="entry name" value="CUT_N"/>
    <property type="match status" value="1"/>
</dbReference>
<accession>A0A161MRZ3</accession>
<feature type="non-terminal residue" evidence="2">
    <location>
        <position position="243"/>
    </location>
</feature>
<protein>
    <submittedName>
        <fullName evidence="2">Dusky-like protein</fullName>
    </submittedName>
</protein>
<reference evidence="2" key="1">
    <citation type="submission" date="2016-04" db="EMBL/GenBank/DDBJ databases">
        <authorList>
            <person name="Calderon-Fernandez G.M.Sr."/>
        </authorList>
    </citation>
    <scope>NUCLEOTIDE SEQUENCE</scope>
    <source>
        <strain evidence="2">Int1</strain>
        <tissue evidence="2">Integument</tissue>
    </source>
</reference>
<feature type="non-terminal residue" evidence="2">
    <location>
        <position position="1"/>
    </location>
</feature>
<dbReference type="PROSITE" id="PS51034">
    <property type="entry name" value="ZP_2"/>
    <property type="match status" value="1"/>
</dbReference>
<name>A0A161MRZ3_TRIIF</name>
<dbReference type="InterPro" id="IPR001507">
    <property type="entry name" value="ZP_dom"/>
</dbReference>
<reference evidence="2" key="2">
    <citation type="journal article" date="2017" name="J. Med. Entomol.">
        <title>Transcriptome Analysis of the Triatoma infestans (Hemiptera: Reduviidae) Integument.</title>
        <authorList>
            <person name="Calderon-Fernandez G.M."/>
            <person name="Moriconi D.E."/>
            <person name="Dulbecco A.B."/>
            <person name="Juarez M.P."/>
        </authorList>
    </citation>
    <scope>NUCLEOTIDE SEQUENCE</scope>
    <source>
        <strain evidence="2">Int1</strain>
        <tissue evidence="2">Integument</tissue>
    </source>
</reference>
<dbReference type="PANTHER" id="PTHR46560">
    <property type="entry name" value="CYPHER, ISOFORM B"/>
    <property type="match status" value="1"/>
</dbReference>
<organism evidence="2">
    <name type="scientific">Triatoma infestans</name>
    <name type="common">Assassin bug</name>
    <dbReference type="NCBI Taxonomy" id="30076"/>
    <lineage>
        <taxon>Eukaryota</taxon>
        <taxon>Metazoa</taxon>
        <taxon>Ecdysozoa</taxon>
        <taxon>Arthropoda</taxon>
        <taxon>Hexapoda</taxon>
        <taxon>Insecta</taxon>
        <taxon>Pterygota</taxon>
        <taxon>Neoptera</taxon>
        <taxon>Paraneoptera</taxon>
        <taxon>Hemiptera</taxon>
        <taxon>Heteroptera</taxon>
        <taxon>Panheteroptera</taxon>
        <taxon>Cimicomorpha</taxon>
        <taxon>Reduviidae</taxon>
        <taxon>Triatominae</taxon>
        <taxon>Triatoma</taxon>
    </lineage>
</organism>
<dbReference type="PANTHER" id="PTHR46560:SF4">
    <property type="entry name" value="DUSKY"/>
    <property type="match status" value="1"/>
</dbReference>
<evidence type="ECO:0000313" key="2">
    <source>
        <dbReference type="EMBL" id="JAS01979.1"/>
    </source>
</evidence>
<dbReference type="EMBL" id="GEMB01001169">
    <property type="protein sequence ID" value="JAS01979.1"/>
    <property type="molecule type" value="Transcribed_RNA"/>
</dbReference>
<dbReference type="Gene3D" id="2.60.40.3210">
    <property type="entry name" value="Zona pellucida, ZP-N domain"/>
    <property type="match status" value="1"/>
</dbReference>
<feature type="domain" description="ZP" evidence="1">
    <location>
        <begin position="118"/>
        <end position="243"/>
    </location>
</feature>
<dbReference type="AlphaFoldDB" id="A0A161MRZ3"/>